<proteinExistence type="predicted"/>
<evidence type="ECO:0000256" key="3">
    <source>
        <dbReference type="SAM" id="SignalP"/>
    </source>
</evidence>
<dbReference type="OrthoDB" id="791543at2"/>
<comment type="caution">
    <text evidence="4">The sequence shown here is derived from an EMBL/GenBank/DDBJ whole genome shotgun (WGS) entry which is preliminary data.</text>
</comment>
<dbReference type="Pfam" id="PF01436">
    <property type="entry name" value="NHL"/>
    <property type="match status" value="2"/>
</dbReference>
<keyword evidence="1" id="KW-0677">Repeat</keyword>
<dbReference type="PANTHER" id="PTHR13833:SF71">
    <property type="entry name" value="NHL DOMAIN-CONTAINING PROTEIN"/>
    <property type="match status" value="1"/>
</dbReference>
<dbReference type="InterPro" id="IPR001258">
    <property type="entry name" value="NHL_repeat"/>
</dbReference>
<dbReference type="SUPFAM" id="SSF63829">
    <property type="entry name" value="Calcium-dependent phosphotriesterase"/>
    <property type="match status" value="1"/>
</dbReference>
<protein>
    <recommendedName>
        <fullName evidence="6">Gluconolaconase</fullName>
    </recommendedName>
</protein>
<evidence type="ECO:0008006" key="6">
    <source>
        <dbReference type="Google" id="ProtNLM"/>
    </source>
</evidence>
<keyword evidence="3" id="KW-0732">Signal</keyword>
<feature type="chain" id="PRO_5021186464" description="Gluconolaconase" evidence="3">
    <location>
        <begin position="27"/>
        <end position="417"/>
    </location>
</feature>
<evidence type="ECO:0000313" key="5">
    <source>
        <dbReference type="Proteomes" id="UP000317646"/>
    </source>
</evidence>
<evidence type="ECO:0000313" key="4">
    <source>
        <dbReference type="EMBL" id="TPG65638.1"/>
    </source>
</evidence>
<organism evidence="4 5">
    <name type="scientific">Hymenobacter nivis</name>
    <dbReference type="NCBI Taxonomy" id="1850093"/>
    <lineage>
        <taxon>Bacteria</taxon>
        <taxon>Pseudomonadati</taxon>
        <taxon>Bacteroidota</taxon>
        <taxon>Cytophagia</taxon>
        <taxon>Cytophagales</taxon>
        <taxon>Hymenobacteraceae</taxon>
        <taxon>Hymenobacter</taxon>
    </lineage>
</organism>
<feature type="repeat" description="NHL" evidence="2">
    <location>
        <begin position="301"/>
        <end position="331"/>
    </location>
</feature>
<dbReference type="RefSeq" id="WP_140467710.1">
    <property type="nucleotide sequence ID" value="NZ_RCYZ01000005.1"/>
</dbReference>
<dbReference type="Gene3D" id="2.120.10.30">
    <property type="entry name" value="TolB, C-terminal domain"/>
    <property type="match status" value="3"/>
</dbReference>
<sequence>MNYLLVGLLVLTLAATLLLGNHRARAQPPAPAITPARVPSGPLVVSTLAGHPLPDSYGDGPRLAAWFSSLRGLGLDAHGNLYVASSSEIRQVTAAGQVRTLAGSPPAQYVLLRNGFTTYGDNNPSIDGRGLGARMLPSGPLAVAPDGTVYFTETNAVRRLSPQGEVTTLGGAMWAGKADVPGDHKGGLTGRARFDQPTALVAAPDGSLYVGDREGHAVRRISPRGQVGRLSGEWKSPISPLSNEGRYISASAVAVGPDGAVYVLQGALRRYPAGGGPPVVLAGSDENDPGYVDGRGAAVRFNRPAGLCVDADGTVYVADRGNHLIRRASPDGEVTTVAGQPGVHPLHPAGFEDVLQRYCPDDNQSGVAPGQLGDYHDGPAVEAHFNHPAAVAQGPGGTLYVADQDNNCIRVIQPARP</sequence>
<dbReference type="InterPro" id="IPR011042">
    <property type="entry name" value="6-blade_b-propeller_TolB-like"/>
</dbReference>
<dbReference type="PROSITE" id="PS51125">
    <property type="entry name" value="NHL"/>
    <property type="match status" value="1"/>
</dbReference>
<dbReference type="EMBL" id="RCYZ01000005">
    <property type="protein sequence ID" value="TPG65638.1"/>
    <property type="molecule type" value="Genomic_DNA"/>
</dbReference>
<evidence type="ECO:0000256" key="1">
    <source>
        <dbReference type="ARBA" id="ARBA00022737"/>
    </source>
</evidence>
<reference evidence="4 5" key="1">
    <citation type="journal article" date="2019" name="Environ. Microbiol.">
        <title>Species interactions and distinct microbial communities in high Arctic permafrost affected cryosols are associated with the CH4 and CO2 gas fluxes.</title>
        <authorList>
            <person name="Altshuler I."/>
            <person name="Hamel J."/>
            <person name="Turney S."/>
            <person name="Magnuson E."/>
            <person name="Levesque R."/>
            <person name="Greer C."/>
            <person name="Whyte L.G."/>
        </authorList>
    </citation>
    <scope>NUCLEOTIDE SEQUENCE [LARGE SCALE GENOMIC DNA]</scope>
    <source>
        <strain evidence="4 5">S9.2P</strain>
    </source>
</reference>
<dbReference type="AlphaFoldDB" id="A0A502GW72"/>
<dbReference type="Proteomes" id="UP000317646">
    <property type="component" value="Unassembled WGS sequence"/>
</dbReference>
<dbReference type="PANTHER" id="PTHR13833">
    <property type="match status" value="1"/>
</dbReference>
<feature type="signal peptide" evidence="3">
    <location>
        <begin position="1"/>
        <end position="26"/>
    </location>
</feature>
<keyword evidence="5" id="KW-1185">Reference proteome</keyword>
<name>A0A502GW72_9BACT</name>
<gene>
    <name evidence="4" type="ORF">EAH73_12595</name>
</gene>
<accession>A0A502GW72</accession>
<evidence type="ECO:0000256" key="2">
    <source>
        <dbReference type="PROSITE-ProRule" id="PRU00504"/>
    </source>
</evidence>